<gene>
    <name evidence="1" type="ORF">FIM25_12810</name>
</gene>
<proteinExistence type="predicted"/>
<name>A0A5S5MDY7_9BACT</name>
<evidence type="ECO:0000313" key="2">
    <source>
        <dbReference type="Proteomes" id="UP000321899"/>
    </source>
</evidence>
<reference evidence="1 2" key="1">
    <citation type="submission" date="2019-06" db="EMBL/GenBank/DDBJ databases">
        <title>Desulfobotulus mexicanus sp. nov., a novel sulfate-reducing bacterium isolated from the sediment of an alkaline crater lake in Mexico.</title>
        <authorList>
            <person name="Hirschler-Rea A."/>
        </authorList>
    </citation>
    <scope>NUCLEOTIDE SEQUENCE [LARGE SCALE GENOMIC DNA]</scope>
    <source>
        <strain evidence="1 2">PAR22N</strain>
    </source>
</reference>
<accession>A0A5S5MDY7</accession>
<dbReference type="OrthoDB" id="5498878at2"/>
<dbReference type="AlphaFoldDB" id="A0A5S5MDY7"/>
<comment type="caution">
    <text evidence="1">The sequence shown here is derived from an EMBL/GenBank/DDBJ whole genome shotgun (WGS) entry which is preliminary data.</text>
</comment>
<keyword evidence="2" id="KW-1185">Reference proteome</keyword>
<protein>
    <submittedName>
        <fullName evidence="1">Uncharacterized protein</fullName>
    </submittedName>
</protein>
<dbReference type="RefSeq" id="WP_139449965.1">
    <property type="nucleotide sequence ID" value="NZ_VDMB01000018.1"/>
</dbReference>
<sequence>MKCKGCGIESLSDEGMTMVADWPFCSLCFETLLAGGDRAVSAKDTEECGGASQEIQEVHGGDEDKKMPGCELCGAPLGEDDCRVGIWKFCRTCFQDLVMAPSPPRPVREETFEEAEEDGGSREDAFFVPDHMKSVLCAGCGRSIPLGGAKPVEEKRYCPDCFLLLPPERAIQGPALAQKDERSFHGASSASETEVCEACLRRLPLRRLHEVEGFEICSACRATDEAMALELARSHHRKRMEAERLQV</sequence>
<dbReference type="EMBL" id="VDMB01000018">
    <property type="protein sequence ID" value="TYT73914.1"/>
    <property type="molecule type" value="Genomic_DNA"/>
</dbReference>
<evidence type="ECO:0000313" key="1">
    <source>
        <dbReference type="EMBL" id="TYT73914.1"/>
    </source>
</evidence>
<dbReference type="Proteomes" id="UP000321899">
    <property type="component" value="Unassembled WGS sequence"/>
</dbReference>
<organism evidence="1 2">
    <name type="scientific">Desulfobotulus mexicanus</name>
    <dbReference type="NCBI Taxonomy" id="2586642"/>
    <lineage>
        <taxon>Bacteria</taxon>
        <taxon>Pseudomonadati</taxon>
        <taxon>Thermodesulfobacteriota</taxon>
        <taxon>Desulfobacteria</taxon>
        <taxon>Desulfobacterales</taxon>
        <taxon>Desulfobacteraceae</taxon>
        <taxon>Desulfobotulus</taxon>
    </lineage>
</organism>